<dbReference type="Gene3D" id="3.40.50.300">
    <property type="entry name" value="P-loop containing nucleotide triphosphate hydrolases"/>
    <property type="match status" value="1"/>
</dbReference>
<proteinExistence type="predicted"/>
<keyword evidence="1" id="KW-0614">Plasmid</keyword>
<gene>
    <name evidence="1" type="ORF">B5808_20440</name>
</gene>
<dbReference type="InterPro" id="IPR050678">
    <property type="entry name" value="DNA_Partitioning_ATPase"/>
</dbReference>
<name>A0A1X9LRF8_9MICO</name>
<dbReference type="InterPro" id="IPR027417">
    <property type="entry name" value="P-loop_NTPase"/>
</dbReference>
<dbReference type="RefSeq" id="WP_085021896.1">
    <property type="nucleotide sequence ID" value="NZ_BMHD01000004.1"/>
</dbReference>
<dbReference type="CDD" id="cd02042">
    <property type="entry name" value="ParAB_family"/>
    <property type="match status" value="1"/>
</dbReference>
<keyword evidence="2" id="KW-1185">Reference proteome</keyword>
<dbReference type="PANTHER" id="PTHR13696">
    <property type="entry name" value="P-LOOP CONTAINING NUCLEOSIDE TRIPHOSPHATE HYDROLASE"/>
    <property type="match status" value="1"/>
</dbReference>
<dbReference type="PANTHER" id="PTHR13696:SF52">
    <property type="entry name" value="PARA FAMILY PROTEIN CT_582"/>
    <property type="match status" value="1"/>
</dbReference>
<dbReference type="EMBL" id="CP020717">
    <property type="protein sequence ID" value="ARJ07763.1"/>
    <property type="molecule type" value="Genomic_DNA"/>
</dbReference>
<evidence type="ECO:0000313" key="1">
    <source>
        <dbReference type="EMBL" id="ARJ07763.1"/>
    </source>
</evidence>
<evidence type="ECO:0000313" key="2">
    <source>
        <dbReference type="Proteomes" id="UP000192775"/>
    </source>
</evidence>
<dbReference type="KEGG" id="cphy:B5808_20440"/>
<dbReference type="Proteomes" id="UP000192775">
    <property type="component" value="Plasmid unnamed2"/>
</dbReference>
<protein>
    <submittedName>
        <fullName evidence="1">Uncharacterized protein</fullName>
    </submittedName>
</protein>
<sequence length="292" mass="31738">MTFTAVIANNKGGVGKSNLTVQLAAALARRQRRVLVVDLDPQANSTRRLGITVDPDDPIVTTSEVVKSGEEGVGEGAVVPAGWRTDVGEPTPEAAFIDVLPARFDLINREGEAAQLGAVKRLKKTLRGWTKEYDVTLIDTRPDLGHLVQMAMAAADSILIPTDPTFDSIEAAIRVRDFVERHAEDLDNPTLTVGGVVVTRRKPTAEHDFQVKGIEEEFGDLVWNLKGPIHWPDGGVTVNPPYIPDWSRFVEADAAAVSLSAYNDRNSRKTVGLFDALAERFDRSFLTNGGNA</sequence>
<dbReference type="AlphaFoldDB" id="A0A1X9LRF8"/>
<reference evidence="1 2" key="1">
    <citation type="submission" date="2017-04" db="EMBL/GenBank/DDBJ databases">
        <authorList>
            <person name="Afonso C.L."/>
            <person name="Miller P.J."/>
            <person name="Scott M.A."/>
            <person name="Spackman E."/>
            <person name="Goraichik I."/>
            <person name="Dimitrov K.M."/>
            <person name="Suarez D.L."/>
            <person name="Swayne D.E."/>
        </authorList>
    </citation>
    <scope>NUCLEOTIDE SEQUENCE [LARGE SCALE GENOMIC DNA]</scope>
    <source>
        <strain evidence="2">XA(T)</strain>
        <plasmid evidence="2">Plasmid unnamed2</plasmid>
    </source>
</reference>
<geneLocation type="plasmid" evidence="1">
    <name>unnamed2</name>
</geneLocation>
<accession>A0A1X9LRF8</accession>
<dbReference type="SUPFAM" id="SSF52540">
    <property type="entry name" value="P-loop containing nucleoside triphosphate hydrolases"/>
    <property type="match status" value="1"/>
</dbReference>
<dbReference type="InterPro" id="IPR025669">
    <property type="entry name" value="AAA_dom"/>
</dbReference>
<dbReference type="Pfam" id="PF13614">
    <property type="entry name" value="AAA_31"/>
    <property type="match status" value="1"/>
</dbReference>
<organism evidence="1 2">
    <name type="scientific">Cnuibacter physcomitrellae</name>
    <dbReference type="NCBI Taxonomy" id="1619308"/>
    <lineage>
        <taxon>Bacteria</taxon>
        <taxon>Bacillati</taxon>
        <taxon>Actinomycetota</taxon>
        <taxon>Actinomycetes</taxon>
        <taxon>Micrococcales</taxon>
        <taxon>Microbacteriaceae</taxon>
        <taxon>Cnuibacter</taxon>
    </lineage>
</organism>